<dbReference type="Proteomes" id="UP000605676">
    <property type="component" value="Unassembled WGS sequence"/>
</dbReference>
<organism evidence="2 3">
    <name type="scientific">Carboxylicivirga marina</name>
    <dbReference type="NCBI Taxonomy" id="2800988"/>
    <lineage>
        <taxon>Bacteria</taxon>
        <taxon>Pseudomonadati</taxon>
        <taxon>Bacteroidota</taxon>
        <taxon>Bacteroidia</taxon>
        <taxon>Marinilabiliales</taxon>
        <taxon>Marinilabiliaceae</taxon>
        <taxon>Carboxylicivirga</taxon>
    </lineage>
</organism>
<keyword evidence="1" id="KW-1133">Transmembrane helix</keyword>
<dbReference type="RefSeq" id="WP_200465551.1">
    <property type="nucleotide sequence ID" value="NZ_JAENRR010000031.1"/>
</dbReference>
<evidence type="ECO:0000313" key="3">
    <source>
        <dbReference type="Proteomes" id="UP000605676"/>
    </source>
</evidence>
<dbReference type="Pfam" id="PF20334">
    <property type="entry name" value="DUF6629"/>
    <property type="match status" value="1"/>
</dbReference>
<gene>
    <name evidence="2" type="ORF">JIV24_13345</name>
</gene>
<comment type="caution">
    <text evidence="2">The sequence shown here is derived from an EMBL/GenBank/DDBJ whole genome shotgun (WGS) entry which is preliminary data.</text>
</comment>
<reference evidence="2 3" key="1">
    <citation type="submission" date="2021-01" db="EMBL/GenBank/DDBJ databases">
        <title>Carboxyliciviraga sp.nov., isolated from coastal sediments.</title>
        <authorList>
            <person name="Lu D."/>
            <person name="Zhang T."/>
        </authorList>
    </citation>
    <scope>NUCLEOTIDE SEQUENCE [LARGE SCALE GENOMIC DNA]</scope>
    <source>
        <strain evidence="2 3">N1Y132</strain>
    </source>
</reference>
<keyword evidence="3" id="KW-1185">Reference proteome</keyword>
<feature type="transmembrane region" description="Helical" evidence="1">
    <location>
        <begin position="165"/>
        <end position="183"/>
    </location>
</feature>
<dbReference type="InterPro" id="IPR046737">
    <property type="entry name" value="DUF6629"/>
</dbReference>
<keyword evidence="1" id="KW-0472">Membrane</keyword>
<feature type="transmembrane region" description="Helical" evidence="1">
    <location>
        <begin position="99"/>
        <end position="119"/>
    </location>
</feature>
<feature type="transmembrane region" description="Helical" evidence="1">
    <location>
        <begin position="60"/>
        <end position="87"/>
    </location>
</feature>
<protein>
    <submittedName>
        <fullName evidence="2">Uncharacterized protein</fullName>
    </submittedName>
</protein>
<sequence length="210" mass="24352">MCFSAEVSFGASAVITTVGVAAFKKSNNKEQRLFALIPILFGIQQFFEGCLWLTLESESYQYLVSLFTFGFLIFAQLIWPVWVPLSVFVMEKRKLRKRLIGFSLATGIALFIVLAYRMVFYEVTAQIENHHIFYTVGHFKSTNWWSGILYLLPAVFPFVFSSNKFVNYLGLMMLLLFVVAKVFYLKYMISTWCLFAAVLSLYIYFILKKE</sequence>
<name>A0ABS1HKX1_9BACT</name>
<accession>A0ABS1HKX1</accession>
<keyword evidence="1" id="KW-0812">Transmembrane</keyword>
<feature type="transmembrane region" description="Helical" evidence="1">
    <location>
        <begin position="189"/>
        <end position="207"/>
    </location>
</feature>
<dbReference type="EMBL" id="JAENRR010000031">
    <property type="protein sequence ID" value="MBK3518324.1"/>
    <property type="molecule type" value="Genomic_DNA"/>
</dbReference>
<evidence type="ECO:0000256" key="1">
    <source>
        <dbReference type="SAM" id="Phobius"/>
    </source>
</evidence>
<feature type="transmembrane region" description="Helical" evidence="1">
    <location>
        <begin position="143"/>
        <end position="160"/>
    </location>
</feature>
<evidence type="ECO:0000313" key="2">
    <source>
        <dbReference type="EMBL" id="MBK3518324.1"/>
    </source>
</evidence>
<feature type="transmembrane region" description="Helical" evidence="1">
    <location>
        <begin position="33"/>
        <end position="54"/>
    </location>
</feature>
<proteinExistence type="predicted"/>